<comment type="caution">
    <text evidence="2">The sequence shown here is derived from an EMBL/GenBank/DDBJ whole genome shotgun (WGS) entry which is preliminary data.</text>
</comment>
<name>A0A4U8QH67_9FIRM</name>
<dbReference type="STRING" id="180332.GCA_000797495_03986"/>
<organism evidence="2 3">
    <name type="scientific">Robinsoniella peoriensis</name>
    <dbReference type="NCBI Taxonomy" id="180332"/>
    <lineage>
        <taxon>Bacteria</taxon>
        <taxon>Bacillati</taxon>
        <taxon>Bacillota</taxon>
        <taxon>Clostridia</taxon>
        <taxon>Lachnospirales</taxon>
        <taxon>Lachnospiraceae</taxon>
        <taxon>Robinsoniella</taxon>
    </lineage>
</organism>
<dbReference type="Proteomes" id="UP000306509">
    <property type="component" value="Unassembled WGS sequence"/>
</dbReference>
<dbReference type="OrthoDB" id="2066668at2"/>
<reference evidence="2 3" key="1">
    <citation type="journal article" date="2019" name="Anaerobe">
        <title>Detection of Robinsoniella peoriensis in multiple bone samples of a trauma patient.</title>
        <authorList>
            <person name="Schrottner P."/>
            <person name="Hartwich K."/>
            <person name="Bunk B."/>
            <person name="Schober I."/>
            <person name="Helbig S."/>
            <person name="Rudolph W.W."/>
            <person name="Gunzer F."/>
        </authorList>
    </citation>
    <scope>NUCLEOTIDE SEQUENCE [LARGE SCALE GENOMIC DNA]</scope>
    <source>
        <strain evidence="2 3">DSM 106044</strain>
    </source>
</reference>
<feature type="coiled-coil region" evidence="1">
    <location>
        <begin position="127"/>
        <end position="154"/>
    </location>
</feature>
<gene>
    <name evidence="2" type="ORF">DSM106044_02102</name>
</gene>
<sequence>MENSTVYYDGHSLKSKEIAKMFQERNEGVLLVEASSVTESIVYEENKTVGFIFASVKGHLPDCIKQMLGRLVVDKQAYIYAFVVGGNHEIRVIKEMNEILKHRGMKLASAYAEYILQRISANEVKQLEKIEEDVKSQRRLLDEFHDQMAKANKDDVKKQLKRDIRDYIKFKIKKKF</sequence>
<accession>A0A4U8QH67</accession>
<proteinExistence type="predicted"/>
<evidence type="ECO:0000313" key="3">
    <source>
        <dbReference type="Proteomes" id="UP000306509"/>
    </source>
</evidence>
<keyword evidence="1" id="KW-0175">Coiled coil</keyword>
<evidence type="ECO:0000313" key="2">
    <source>
        <dbReference type="EMBL" id="TLD00906.1"/>
    </source>
</evidence>
<dbReference type="AlphaFoldDB" id="A0A4U8QH67"/>
<evidence type="ECO:0000256" key="1">
    <source>
        <dbReference type="SAM" id="Coils"/>
    </source>
</evidence>
<keyword evidence="3" id="KW-1185">Reference proteome</keyword>
<dbReference type="RefSeq" id="WP_027293575.1">
    <property type="nucleotide sequence ID" value="NZ_CABMJZ010000118.1"/>
</dbReference>
<dbReference type="EMBL" id="QGQD01000045">
    <property type="protein sequence ID" value="TLD00906.1"/>
    <property type="molecule type" value="Genomic_DNA"/>
</dbReference>
<protein>
    <submittedName>
        <fullName evidence="2">Uncharacterized protein</fullName>
    </submittedName>
</protein>